<comment type="similarity">
    <text evidence="14">Belongs to the CRISPR-associated endonuclease Cas1 family.</text>
</comment>
<reference evidence="17 18" key="1">
    <citation type="submission" date="2021-03" db="EMBL/GenBank/DDBJ databases">
        <title>Genomic and phenotypic characterization of Chloracidobacterium isolates provides evidence for multiple species.</title>
        <authorList>
            <person name="Saini M.K."/>
            <person name="Costas A.M.G."/>
            <person name="Tank M."/>
            <person name="Bryant D.A."/>
        </authorList>
    </citation>
    <scope>NUCLEOTIDE SEQUENCE [LARGE SCALE GENOMIC DNA]</scope>
    <source>
        <strain evidence="17 18">BV2-C</strain>
    </source>
</reference>
<feature type="region of interest" description="Disordered" evidence="15">
    <location>
        <begin position="195"/>
        <end position="216"/>
    </location>
</feature>
<evidence type="ECO:0000256" key="15">
    <source>
        <dbReference type="SAM" id="MobiDB-lite"/>
    </source>
</evidence>
<keyword evidence="18" id="KW-1185">Reference proteome</keyword>
<keyword evidence="11 14" id="KW-0464">Manganese</keyword>
<dbReference type="InterPro" id="IPR022765">
    <property type="entry name" value="Dna2/Cas4_DUF83"/>
</dbReference>
<keyword evidence="2 14" id="KW-0479">Metal-binding</keyword>
<evidence type="ECO:0000256" key="12">
    <source>
        <dbReference type="ARBA" id="ARBA00033996"/>
    </source>
</evidence>
<evidence type="ECO:0000256" key="8">
    <source>
        <dbReference type="ARBA" id="ARBA00023014"/>
    </source>
</evidence>
<dbReference type="InterPro" id="IPR011604">
    <property type="entry name" value="PDDEXK-like_dom_sf"/>
</dbReference>
<evidence type="ECO:0000256" key="7">
    <source>
        <dbReference type="ARBA" id="ARBA00023004"/>
    </source>
</evidence>
<comment type="cofactor">
    <cofactor evidence="14">
        <name>Mg(2+)</name>
        <dbReference type="ChEBI" id="CHEBI:18420"/>
    </cofactor>
    <cofactor evidence="14">
        <name>Mn(2+)</name>
        <dbReference type="ChEBI" id="CHEBI:29035"/>
    </cofactor>
</comment>
<dbReference type="CDD" id="cd09634">
    <property type="entry name" value="Cas1_I-II-III"/>
    <property type="match status" value="1"/>
</dbReference>
<dbReference type="EC" id="3.1.-.-" evidence="14"/>
<dbReference type="InterPro" id="IPR002729">
    <property type="entry name" value="CRISPR-assoc_Cas1"/>
</dbReference>
<dbReference type="InterPro" id="IPR042211">
    <property type="entry name" value="CRISPR-assoc_Cas1_N"/>
</dbReference>
<keyword evidence="5" id="KW-0269">Exonuclease</keyword>
<keyword evidence="3 14" id="KW-0255">Endonuclease</keyword>
<evidence type="ECO:0000256" key="14">
    <source>
        <dbReference type="HAMAP-Rule" id="MF_01470"/>
    </source>
</evidence>
<comment type="function">
    <text evidence="14">CRISPR (clustered regularly interspaced short palindromic repeat), is an adaptive immune system that provides protection against mobile genetic elements (viruses, transposable elements and conjugative plasmids). CRISPR clusters contain spacers, sequences complementary to antecedent mobile elements, and target invading nucleic acids. CRISPR clusters are transcribed and processed into CRISPR RNA (crRNA). Acts as a dsDNA endonuclease. Involved in the integration of spacer DNA into the CRISPR cassette.</text>
</comment>
<accession>A0ABX8BGL0</accession>
<keyword evidence="1 14" id="KW-0540">Nuclease</keyword>
<evidence type="ECO:0000256" key="3">
    <source>
        <dbReference type="ARBA" id="ARBA00022759"/>
    </source>
</evidence>
<dbReference type="NCBIfam" id="TIGR00287">
    <property type="entry name" value="cas1"/>
    <property type="match status" value="1"/>
</dbReference>
<dbReference type="Gene3D" id="1.20.120.920">
    <property type="entry name" value="CRISPR-associated endonuclease Cas1, C-terminal domain"/>
    <property type="match status" value="1"/>
</dbReference>
<evidence type="ECO:0000256" key="1">
    <source>
        <dbReference type="ARBA" id="ARBA00022722"/>
    </source>
</evidence>
<keyword evidence="7" id="KW-0408">Iron</keyword>
<evidence type="ECO:0000256" key="5">
    <source>
        <dbReference type="ARBA" id="ARBA00022839"/>
    </source>
</evidence>
<evidence type="ECO:0000256" key="6">
    <source>
        <dbReference type="ARBA" id="ARBA00022842"/>
    </source>
</evidence>
<name>A0ABX8BGL0_9BACT</name>
<organism evidence="17 18">
    <name type="scientific">Chloracidobacterium validum</name>
    <dbReference type="NCBI Taxonomy" id="2821543"/>
    <lineage>
        <taxon>Bacteria</taxon>
        <taxon>Pseudomonadati</taxon>
        <taxon>Acidobacteriota</taxon>
        <taxon>Terriglobia</taxon>
        <taxon>Terriglobales</taxon>
        <taxon>Acidobacteriaceae</taxon>
        <taxon>Chloracidobacterium</taxon>
    </lineage>
</organism>
<dbReference type="Gene3D" id="3.100.10.20">
    <property type="entry name" value="CRISPR-associated endonuclease Cas1, N-terminal domain"/>
    <property type="match status" value="1"/>
</dbReference>
<evidence type="ECO:0000256" key="11">
    <source>
        <dbReference type="ARBA" id="ARBA00023211"/>
    </source>
</evidence>
<dbReference type="GO" id="GO:0004519">
    <property type="term" value="F:endonuclease activity"/>
    <property type="evidence" value="ECO:0007669"/>
    <property type="project" value="UniProtKB-KW"/>
</dbReference>
<feature type="binding site" evidence="14">
    <location>
        <position position="388"/>
    </location>
    <ligand>
        <name>Mn(2+)</name>
        <dbReference type="ChEBI" id="CHEBI:29035"/>
    </ligand>
</feature>
<comment type="catalytic activity">
    <reaction evidence="12">
        <text>exonucleolytic cleavage in the 5'- to 3'-direction to yield nucleoside 3'-phosphates.</text>
        <dbReference type="EC" id="3.1.12.1"/>
    </reaction>
</comment>
<dbReference type="InterPro" id="IPR013343">
    <property type="entry name" value="CRISPR-assoc_prot_Cas4"/>
</dbReference>
<feature type="domain" description="DUF83" evidence="16">
    <location>
        <begin position="2"/>
        <end position="185"/>
    </location>
</feature>
<keyword evidence="8" id="KW-0411">Iron-sulfur</keyword>
<dbReference type="Pfam" id="PF01930">
    <property type="entry name" value="Cas_Cas4"/>
    <property type="match status" value="1"/>
</dbReference>
<proteinExistence type="inferred from homology"/>
<comment type="subunit">
    <text evidence="13 14">Homodimer, forms a heterotetramer with a Cas2 homodimer.</text>
</comment>
<feature type="binding site" evidence="14">
    <location>
        <position position="459"/>
    </location>
    <ligand>
        <name>Mn(2+)</name>
        <dbReference type="ChEBI" id="CHEBI:29035"/>
    </ligand>
</feature>
<gene>
    <name evidence="14 17" type="primary">cas1</name>
    <name evidence="17" type="ORF">J8C06_11965</name>
</gene>
<dbReference type="Gene3D" id="3.90.320.10">
    <property type="match status" value="1"/>
</dbReference>
<keyword evidence="10 14" id="KW-0238">DNA-binding</keyword>
<evidence type="ECO:0000313" key="18">
    <source>
        <dbReference type="Proteomes" id="UP000676506"/>
    </source>
</evidence>
<sequence length="567" mass="62944">MLNEYVYCPRLFYLEYVQREWATNLDVLQGRYVHRRVDQAAGRVPRAEAVTAEVAIHARSVEIGSEELGAVAVIDVLESDDGQLVPVDYKKGSAPDLPEGAWEPERIQVCLQGLLLRANGYVSNYGVIYYVGDKTRVRVEFTPALVTRTKQLLADARALAVAGSLPPPLVNSNKCPRCSLVGICLPDELNHVQQVTGSRPTAETAHGSDKAGSVAPDVAPARREIRRLFPARDDNKAVYVQGQGYTLGLRGATLEIRDKGQAVDAVRLFEVSQLNIFGNVQLSAQALRALASQEIPILHLSYGGWLQAVTAPPPHKNIELRCRQFQAAADPAFCLKLAKALVGGKIRNSRLLLRRNGRRLPPEALSQLVALRDLVERGTSLAELLGVEGSAAREYFRYFSTMFKLPPDDAPPFDFTGRNRRPPKDPINALLSFGYSLLVKEMVVAVLGVGFDPYLGFYHQPRYGRPALALDLMEEFRPLVADSVVITVINNGEIGPDDFLQRGEAVALLPRARKVFIEAFERRLDQLVTHPVFGYQVSYRRVFEIQARLLARTLTGEIPRYIPFVTR</sequence>
<evidence type="ECO:0000256" key="10">
    <source>
        <dbReference type="ARBA" id="ARBA00023125"/>
    </source>
</evidence>
<keyword evidence="4 14" id="KW-0378">Hydrolase</keyword>
<dbReference type="InterPro" id="IPR050646">
    <property type="entry name" value="Cas1"/>
</dbReference>
<dbReference type="PANTHER" id="PTHR34353">
    <property type="entry name" value="CRISPR-ASSOCIATED ENDONUCLEASE CAS1 1"/>
    <property type="match status" value="1"/>
</dbReference>
<evidence type="ECO:0000256" key="4">
    <source>
        <dbReference type="ARBA" id="ARBA00022801"/>
    </source>
</evidence>
<keyword evidence="6 14" id="KW-0460">Magnesium</keyword>
<dbReference type="EMBL" id="CP072649">
    <property type="protein sequence ID" value="QUW04738.1"/>
    <property type="molecule type" value="Genomic_DNA"/>
</dbReference>
<dbReference type="Proteomes" id="UP000676506">
    <property type="component" value="Chromosome 2"/>
</dbReference>
<dbReference type="PANTHER" id="PTHR34353:SF2">
    <property type="entry name" value="CRISPR-ASSOCIATED ENDONUCLEASE CAS1 1"/>
    <property type="match status" value="1"/>
</dbReference>
<dbReference type="Pfam" id="PF01867">
    <property type="entry name" value="Cas_Cas1"/>
    <property type="match status" value="1"/>
</dbReference>
<evidence type="ECO:0000259" key="16">
    <source>
        <dbReference type="Pfam" id="PF01930"/>
    </source>
</evidence>
<evidence type="ECO:0000256" key="9">
    <source>
        <dbReference type="ARBA" id="ARBA00023118"/>
    </source>
</evidence>
<protein>
    <recommendedName>
        <fullName evidence="14">CRISPR-associated endonuclease Cas1</fullName>
        <ecNumber evidence="14">3.1.-.-</ecNumber>
    </recommendedName>
</protein>
<evidence type="ECO:0000313" key="17">
    <source>
        <dbReference type="EMBL" id="QUW04738.1"/>
    </source>
</evidence>
<evidence type="ECO:0000256" key="2">
    <source>
        <dbReference type="ARBA" id="ARBA00022723"/>
    </source>
</evidence>
<evidence type="ECO:0000256" key="13">
    <source>
        <dbReference type="ARBA" id="ARBA00038592"/>
    </source>
</evidence>
<dbReference type="HAMAP" id="MF_01470">
    <property type="entry name" value="Cas1"/>
    <property type="match status" value="1"/>
</dbReference>
<feature type="binding site" evidence="14">
    <location>
        <position position="474"/>
    </location>
    <ligand>
        <name>Mn(2+)</name>
        <dbReference type="ChEBI" id="CHEBI:29035"/>
    </ligand>
</feature>
<keyword evidence="9 14" id="KW-0051">Antiviral defense</keyword>
<dbReference type="InterPro" id="IPR042206">
    <property type="entry name" value="CRISPR-assoc_Cas1_C"/>
</dbReference>
<dbReference type="NCBIfam" id="TIGR00372">
    <property type="entry name" value="cas4"/>
    <property type="match status" value="1"/>
</dbReference>